<keyword evidence="3" id="KW-1185">Reference proteome</keyword>
<sequence>MAAFQCHTRRVILIVVVVVIIHAAATTTNNVTEFAAAAGANGVTSPLAATLFDAYFLRAFREQTRALASKAPTLTSSQRGSSQFQKSYIASSTVYEQTNCTQTESGYKCQLVGVTPLEFWNETGVKPLGRKFTKPWQVQTASTSPQWAGTARKGYVPYGQCVTPTSYEPNFFTSFQCRDDNHDVFRGCQLLLGPKGEAIPCKRVADCMTIDPISTCVSAAPDDLDSSLCVRCCCDGFGNDGMNLLNVTHQCRREYDPSRFKTREAKAFTNTMDDLFNRPACCTDQRVVCERNAGKVTPGGDGSEDVLNAIHFLQDKTWLDPYDIIRRAKTLPGYAYKGPRLPRQARDFDAPLAVPLDLSTNGR</sequence>
<dbReference type="Proteomes" id="UP000660262">
    <property type="component" value="Unassembled WGS sequence"/>
</dbReference>
<evidence type="ECO:0000256" key="1">
    <source>
        <dbReference type="SAM" id="SignalP"/>
    </source>
</evidence>
<evidence type="ECO:0000313" key="3">
    <source>
        <dbReference type="Proteomes" id="UP000660262"/>
    </source>
</evidence>
<feature type="chain" id="PRO_5033028212" description="SREBP regulating gene protein" evidence="1">
    <location>
        <begin position="27"/>
        <end position="363"/>
    </location>
</feature>
<feature type="signal peptide" evidence="1">
    <location>
        <begin position="1"/>
        <end position="26"/>
    </location>
</feature>
<keyword evidence="1" id="KW-0732">Signal</keyword>
<organism evidence="2 3">
    <name type="scientific">Pycnococcus provasolii</name>
    <dbReference type="NCBI Taxonomy" id="41880"/>
    <lineage>
        <taxon>Eukaryota</taxon>
        <taxon>Viridiplantae</taxon>
        <taxon>Chlorophyta</taxon>
        <taxon>Pseudoscourfieldiophyceae</taxon>
        <taxon>Pseudoscourfieldiales</taxon>
        <taxon>Pycnococcaceae</taxon>
        <taxon>Pycnococcus</taxon>
    </lineage>
</organism>
<dbReference type="AlphaFoldDB" id="A0A830HU05"/>
<name>A0A830HU05_9CHLO</name>
<comment type="caution">
    <text evidence="2">The sequence shown here is derived from an EMBL/GenBank/DDBJ whole genome shotgun (WGS) entry which is preliminary data.</text>
</comment>
<gene>
    <name evidence="2" type="ORF">PPROV_000797700</name>
</gene>
<evidence type="ECO:0000313" key="2">
    <source>
        <dbReference type="EMBL" id="GHP09240.1"/>
    </source>
</evidence>
<evidence type="ECO:0008006" key="4">
    <source>
        <dbReference type="Google" id="ProtNLM"/>
    </source>
</evidence>
<accession>A0A830HU05</accession>
<protein>
    <recommendedName>
        <fullName evidence="4">SREBP regulating gene protein</fullName>
    </recommendedName>
</protein>
<dbReference type="EMBL" id="BNJQ01000024">
    <property type="protein sequence ID" value="GHP09240.1"/>
    <property type="molecule type" value="Genomic_DNA"/>
</dbReference>
<proteinExistence type="predicted"/>
<reference evidence="2" key="1">
    <citation type="submission" date="2020-10" db="EMBL/GenBank/DDBJ databases">
        <title>Unveiling of a novel bifunctional photoreceptor, Dualchrome1, isolated from a cosmopolitan green alga.</title>
        <authorList>
            <person name="Suzuki S."/>
            <person name="Kawachi M."/>
        </authorList>
    </citation>
    <scope>NUCLEOTIDE SEQUENCE</scope>
    <source>
        <strain evidence="2">NIES 2893</strain>
    </source>
</reference>